<dbReference type="EMBL" id="FNDJ01000058">
    <property type="protein sequence ID" value="SDM82829.1"/>
    <property type="molecule type" value="Genomic_DNA"/>
</dbReference>
<gene>
    <name evidence="2" type="ORF">SAMN05421869_15826</name>
</gene>
<dbReference type="STRING" id="633440.SAMN05421869_15826"/>
<dbReference type="AlphaFoldDB" id="A0A1G9WEA3"/>
<evidence type="ECO:0000256" key="1">
    <source>
        <dbReference type="SAM" id="SignalP"/>
    </source>
</evidence>
<dbReference type="Proteomes" id="UP000199202">
    <property type="component" value="Unassembled WGS sequence"/>
</dbReference>
<sequence>MRSQNVAMLAGGALLLCAVHGGVNAHAETLAPPGATLKHGDSALMRYVDTPEQRRKATSARARLVKGCMKEFGFSEFSTQEASGNPPPLLSSRRYLYVSPADAARFGYGIDPATAKDFDKPKDAVRAAVPSEEQSVLLGQGLTSYKGKTVAPGGCVRQADGILRKNTPAADLLLPWKLMNQAAGMAAKDERVTSLVAAWASCIRGRGYAYQAPEQAWDDPRWRPARTAAGVSEEEKKAAVADMECKDQVGYVDKLASVQNSYEKDLIRAHVDELEAIQRNQEAFQRNADIVMSGGRP</sequence>
<feature type="signal peptide" evidence="1">
    <location>
        <begin position="1"/>
        <end position="27"/>
    </location>
</feature>
<keyword evidence="1" id="KW-0732">Signal</keyword>
<evidence type="ECO:0000313" key="2">
    <source>
        <dbReference type="EMBL" id="SDM82829.1"/>
    </source>
</evidence>
<name>A0A1G9WEA3_9ACTN</name>
<proteinExistence type="predicted"/>
<feature type="chain" id="PRO_5011713202" evidence="1">
    <location>
        <begin position="28"/>
        <end position="297"/>
    </location>
</feature>
<evidence type="ECO:0000313" key="3">
    <source>
        <dbReference type="Proteomes" id="UP000199202"/>
    </source>
</evidence>
<reference evidence="2 3" key="1">
    <citation type="submission" date="2016-10" db="EMBL/GenBank/DDBJ databases">
        <authorList>
            <person name="de Groot N.N."/>
        </authorList>
    </citation>
    <scope>NUCLEOTIDE SEQUENCE [LARGE SCALE GENOMIC DNA]</scope>
    <source>
        <strain evidence="2 3">CGMCC 4.6533</strain>
    </source>
</reference>
<accession>A0A1G9WEA3</accession>
<protein>
    <submittedName>
        <fullName evidence="2">Uncharacterized protein</fullName>
    </submittedName>
</protein>
<organism evidence="2 3">
    <name type="scientific">Nonomuraea jiangxiensis</name>
    <dbReference type="NCBI Taxonomy" id="633440"/>
    <lineage>
        <taxon>Bacteria</taxon>
        <taxon>Bacillati</taxon>
        <taxon>Actinomycetota</taxon>
        <taxon>Actinomycetes</taxon>
        <taxon>Streptosporangiales</taxon>
        <taxon>Streptosporangiaceae</taxon>
        <taxon>Nonomuraea</taxon>
    </lineage>
</organism>
<keyword evidence="3" id="KW-1185">Reference proteome</keyword>